<dbReference type="Gene3D" id="3.30.870.10">
    <property type="entry name" value="Endonuclease Chain A"/>
    <property type="match status" value="2"/>
</dbReference>
<keyword evidence="7 11" id="KW-0812">Transmembrane</keyword>
<evidence type="ECO:0000256" key="5">
    <source>
        <dbReference type="ARBA" id="ARBA00022475"/>
    </source>
</evidence>
<dbReference type="PROSITE" id="PS50035">
    <property type="entry name" value="PLD"/>
    <property type="match status" value="2"/>
</dbReference>
<evidence type="ECO:0000256" key="11">
    <source>
        <dbReference type="SAM" id="Phobius"/>
    </source>
</evidence>
<dbReference type="SMART" id="SM00155">
    <property type="entry name" value="PLDc"/>
    <property type="match status" value="2"/>
</dbReference>
<organism evidence="13 14">
    <name type="scientific">Segnochrobactrum spirostomi</name>
    <dbReference type="NCBI Taxonomy" id="2608987"/>
    <lineage>
        <taxon>Bacteria</taxon>
        <taxon>Pseudomonadati</taxon>
        <taxon>Pseudomonadota</taxon>
        <taxon>Alphaproteobacteria</taxon>
        <taxon>Hyphomicrobiales</taxon>
        <taxon>Segnochrobactraceae</taxon>
        <taxon>Segnochrobactrum</taxon>
    </lineage>
</organism>
<evidence type="ECO:0000313" key="14">
    <source>
        <dbReference type="Proteomes" id="UP000332515"/>
    </source>
</evidence>
<accession>A0A6A7Y4Y5</accession>
<dbReference type="AlphaFoldDB" id="A0A6A7Y4Y5"/>
<dbReference type="SUPFAM" id="SSF56024">
    <property type="entry name" value="Phospholipase D/nuclease"/>
    <property type="match status" value="2"/>
</dbReference>
<name>A0A6A7Y4Y5_9HYPH</name>
<comment type="subcellular location">
    <subcellularLocation>
        <location evidence="3">Cell membrane</location>
        <topology evidence="3">Multi-pass membrane protein</topology>
    </subcellularLocation>
    <subcellularLocation>
        <location evidence="2">Secreted</location>
    </subcellularLocation>
</comment>
<evidence type="ECO:0000256" key="3">
    <source>
        <dbReference type="ARBA" id="ARBA00004651"/>
    </source>
</evidence>
<evidence type="ECO:0000313" key="13">
    <source>
        <dbReference type="EMBL" id="MQT14220.1"/>
    </source>
</evidence>
<evidence type="ECO:0000256" key="1">
    <source>
        <dbReference type="ARBA" id="ARBA00003145"/>
    </source>
</evidence>
<keyword evidence="9 11" id="KW-0472">Membrane</keyword>
<comment type="caution">
    <text evidence="13">The sequence shown here is derived from an EMBL/GenBank/DDBJ whole genome shotgun (WGS) entry which is preliminary data.</text>
</comment>
<evidence type="ECO:0000256" key="4">
    <source>
        <dbReference type="ARBA" id="ARBA00018392"/>
    </source>
</evidence>
<dbReference type="Proteomes" id="UP000332515">
    <property type="component" value="Unassembled WGS sequence"/>
</dbReference>
<dbReference type="GO" id="GO:0032049">
    <property type="term" value="P:cardiolipin biosynthetic process"/>
    <property type="evidence" value="ECO:0007669"/>
    <property type="project" value="UniProtKB-ARBA"/>
</dbReference>
<keyword evidence="14" id="KW-1185">Reference proteome</keyword>
<evidence type="ECO:0000256" key="8">
    <source>
        <dbReference type="ARBA" id="ARBA00022989"/>
    </source>
</evidence>
<evidence type="ECO:0000256" key="10">
    <source>
        <dbReference type="ARBA" id="ARBA00029594"/>
    </source>
</evidence>
<dbReference type="InterPro" id="IPR025202">
    <property type="entry name" value="PLD-like_dom"/>
</dbReference>
<dbReference type="Pfam" id="PF13091">
    <property type="entry name" value="PLDc_2"/>
    <property type="match status" value="2"/>
</dbReference>
<evidence type="ECO:0000256" key="9">
    <source>
        <dbReference type="ARBA" id="ARBA00023136"/>
    </source>
</evidence>
<feature type="domain" description="PLD phosphodiesterase" evidence="12">
    <location>
        <begin position="400"/>
        <end position="427"/>
    </location>
</feature>
<feature type="transmembrane region" description="Helical" evidence="11">
    <location>
        <begin position="12"/>
        <end position="34"/>
    </location>
</feature>
<dbReference type="InterPro" id="IPR027379">
    <property type="entry name" value="CLS_N"/>
</dbReference>
<dbReference type="EMBL" id="VWNA01000001">
    <property type="protein sequence ID" value="MQT14220.1"/>
    <property type="molecule type" value="Genomic_DNA"/>
</dbReference>
<dbReference type="InterPro" id="IPR001736">
    <property type="entry name" value="PLipase_D/transphosphatidylase"/>
</dbReference>
<dbReference type="Pfam" id="PF13396">
    <property type="entry name" value="PLDc_N"/>
    <property type="match status" value="1"/>
</dbReference>
<feature type="transmembrane region" description="Helical" evidence="11">
    <location>
        <begin position="41"/>
        <end position="63"/>
    </location>
</feature>
<sequence>MDPSSWTFWDHYWPHIVFFGGLALGVPAAVHAALNKDDVRAAIGWVGVVILSPLFGAILYFLAGINRVRRSVVSRQRARAEAGDVSDGRSHLHEEASAGPEETAWASLKRLGDTISPFPLTGGNDIRPLRGGDEAYPAMLAAIAGAKRSIALASYIFDNDEVGRTFVEALSEASRRGVVVRVLIDAIGARYSHPPITRLLRERGIKTALFMSHVLGLGLAYANLRSHRKMLIIDGRLGFTGGMNIRAEFTTAAAGTGAARDTHFRIEGPIVPQIMSVFAVDWSFTTKERLDGEIWFPGGIRSVEGHARVRAMPSGPDRNLENNHGMIMGALAVAQERVRIASPYFLPDQQLIGALAVAGRRGLQVDIVIPDANNLKLVDHAMTAQLDQVIRRGCKVWRATGPFDHSKLIAIDGRWAYVGSSNIDPRSLRLNFELDLEIHDRTVAEWVEKRIEEQIANARAETLQTLSGLPFWQRLRNRMVWLASPYL</sequence>
<gene>
    <name evidence="13" type="ORF">F0357_16525</name>
</gene>
<dbReference type="PANTHER" id="PTHR21248:SF22">
    <property type="entry name" value="PHOSPHOLIPASE D"/>
    <property type="match status" value="1"/>
</dbReference>
<evidence type="ECO:0000259" key="12">
    <source>
        <dbReference type="PROSITE" id="PS50035"/>
    </source>
</evidence>
<keyword evidence="8 11" id="KW-1133">Transmembrane helix</keyword>
<keyword evidence="5" id="KW-1003">Cell membrane</keyword>
<dbReference type="GO" id="GO:0008808">
    <property type="term" value="F:cardiolipin synthase activity"/>
    <property type="evidence" value="ECO:0007669"/>
    <property type="project" value="TreeGrafter"/>
</dbReference>
<evidence type="ECO:0000256" key="7">
    <source>
        <dbReference type="ARBA" id="ARBA00022692"/>
    </source>
</evidence>
<comment type="function">
    <text evidence="1">Could be a virulence factor.</text>
</comment>
<reference evidence="13 14" key="1">
    <citation type="submission" date="2019-09" db="EMBL/GenBank/DDBJ databases">
        <title>Segnochrobactrum spirostomi gen. nov., sp. nov., isolated from the ciliate Spirostomum cf. yagiui and description of a novel family, Segnochrobactraceae fam. nov. within the order Rhizobiales of the class Alphaproteobacteria.</title>
        <authorList>
            <person name="Akter S."/>
            <person name="Shazib S.U.A."/>
            <person name="Shin M.K."/>
        </authorList>
    </citation>
    <scope>NUCLEOTIDE SEQUENCE [LARGE SCALE GENOMIC DNA]</scope>
    <source>
        <strain evidence="13 14">Sp-1</strain>
    </source>
</reference>
<feature type="domain" description="PLD phosphodiesterase" evidence="12">
    <location>
        <begin position="222"/>
        <end position="249"/>
    </location>
</feature>
<dbReference type="GO" id="GO:0005576">
    <property type="term" value="C:extracellular region"/>
    <property type="evidence" value="ECO:0007669"/>
    <property type="project" value="UniProtKB-SubCell"/>
</dbReference>
<dbReference type="PANTHER" id="PTHR21248">
    <property type="entry name" value="CARDIOLIPIN SYNTHASE"/>
    <property type="match status" value="1"/>
</dbReference>
<dbReference type="CDD" id="cd09163">
    <property type="entry name" value="PLDc_CLS_unchar2_2"/>
    <property type="match status" value="1"/>
</dbReference>
<dbReference type="CDD" id="cd09157">
    <property type="entry name" value="PLDc_CLS_unchar2_1"/>
    <property type="match status" value="1"/>
</dbReference>
<evidence type="ECO:0000256" key="6">
    <source>
        <dbReference type="ARBA" id="ARBA00022525"/>
    </source>
</evidence>
<evidence type="ECO:0000256" key="2">
    <source>
        <dbReference type="ARBA" id="ARBA00004613"/>
    </source>
</evidence>
<protein>
    <recommendedName>
        <fullName evidence="4">Phospholipase D</fullName>
    </recommendedName>
    <alternativeName>
        <fullName evidence="10">Choline phosphatase</fullName>
    </alternativeName>
</protein>
<keyword evidence="6" id="KW-0964">Secreted</keyword>
<proteinExistence type="predicted"/>
<dbReference type="GO" id="GO:0005886">
    <property type="term" value="C:plasma membrane"/>
    <property type="evidence" value="ECO:0007669"/>
    <property type="project" value="UniProtKB-SubCell"/>
</dbReference>